<dbReference type="InterPro" id="IPR001977">
    <property type="entry name" value="Depp_CoAkinase"/>
</dbReference>
<dbReference type="PANTHER" id="PTHR10695">
    <property type="entry name" value="DEPHOSPHO-COA KINASE-RELATED"/>
    <property type="match status" value="1"/>
</dbReference>
<protein>
    <recommendedName>
        <fullName evidence="3 4">Dephospho-CoA kinase</fullName>
        <ecNumber evidence="3 4">2.7.1.24</ecNumber>
    </recommendedName>
    <alternativeName>
        <fullName evidence="3">Dephosphocoenzyme A kinase</fullName>
    </alternativeName>
</protein>
<comment type="function">
    <text evidence="3">Catalyzes the phosphorylation of the 3'-hydroxyl group of dephosphocoenzyme A to form coenzyme A.</text>
</comment>
<dbReference type="GO" id="GO:0005524">
    <property type="term" value="F:ATP binding"/>
    <property type="evidence" value="ECO:0007669"/>
    <property type="project" value="UniProtKB-UniRule"/>
</dbReference>
<comment type="pathway">
    <text evidence="3">Cofactor biosynthesis; coenzyme A biosynthesis; CoA from (R)-pantothenate: step 5/5.</text>
</comment>
<comment type="caution">
    <text evidence="5">The sequence shown here is derived from an EMBL/GenBank/DDBJ whole genome shotgun (WGS) entry which is preliminary data.</text>
</comment>
<keyword evidence="3" id="KW-0963">Cytoplasm</keyword>
<dbReference type="HAMAP" id="MF_00376">
    <property type="entry name" value="Dephospho_CoA_kinase"/>
    <property type="match status" value="1"/>
</dbReference>
<dbReference type="PANTHER" id="PTHR10695:SF46">
    <property type="entry name" value="BIFUNCTIONAL COENZYME A SYNTHASE-RELATED"/>
    <property type="match status" value="1"/>
</dbReference>
<comment type="similarity">
    <text evidence="3">Belongs to the CoaE family.</text>
</comment>
<organism evidence="5 6">
    <name type="scientific">Extibacter muris</name>
    <dbReference type="NCBI Taxonomy" id="1796622"/>
    <lineage>
        <taxon>Bacteria</taxon>
        <taxon>Bacillati</taxon>
        <taxon>Bacillota</taxon>
        <taxon>Clostridia</taxon>
        <taxon>Lachnospirales</taxon>
        <taxon>Lachnospiraceae</taxon>
        <taxon>Extibacter</taxon>
    </lineage>
</organism>
<evidence type="ECO:0000256" key="2">
    <source>
        <dbReference type="ARBA" id="ARBA00022840"/>
    </source>
</evidence>
<evidence type="ECO:0000313" key="5">
    <source>
        <dbReference type="EMBL" id="TDA23152.1"/>
    </source>
</evidence>
<keyword evidence="3 5" id="KW-0418">Kinase</keyword>
<evidence type="ECO:0000256" key="1">
    <source>
        <dbReference type="ARBA" id="ARBA00022741"/>
    </source>
</evidence>
<dbReference type="EC" id="2.7.1.24" evidence="3 4"/>
<proteinExistence type="inferred from homology"/>
<dbReference type="Gene3D" id="3.40.50.300">
    <property type="entry name" value="P-loop containing nucleotide triphosphate hydrolases"/>
    <property type="match status" value="1"/>
</dbReference>
<reference evidence="5 6" key="1">
    <citation type="journal article" date="2016" name="Nat. Microbiol.">
        <title>The Mouse Intestinal Bacterial Collection (miBC) provides host-specific insight into cultured diversity and functional potential of the gut microbiota.</title>
        <authorList>
            <person name="Lagkouvardos I."/>
            <person name="Pukall R."/>
            <person name="Abt B."/>
            <person name="Foesel B.U."/>
            <person name="Meier-Kolthoff J.P."/>
            <person name="Kumar N."/>
            <person name="Bresciani A."/>
            <person name="Martinez I."/>
            <person name="Just S."/>
            <person name="Ziegler C."/>
            <person name="Brugiroux S."/>
            <person name="Garzetti D."/>
            <person name="Wenning M."/>
            <person name="Bui T.P."/>
            <person name="Wang J."/>
            <person name="Hugenholtz F."/>
            <person name="Plugge C.M."/>
            <person name="Peterson D.A."/>
            <person name="Hornef M.W."/>
            <person name="Baines J.F."/>
            <person name="Smidt H."/>
            <person name="Walter J."/>
            <person name="Kristiansen K."/>
            <person name="Nielsen H.B."/>
            <person name="Haller D."/>
            <person name="Overmann J."/>
            <person name="Stecher B."/>
            <person name="Clavel T."/>
        </authorList>
    </citation>
    <scope>NUCLEOTIDE SEQUENCE [LARGE SCALE GENOMIC DNA]</scope>
    <source>
        <strain evidence="5 6">DSM 28560</strain>
    </source>
</reference>
<dbReference type="Pfam" id="PF01121">
    <property type="entry name" value="CoaE"/>
    <property type="match status" value="1"/>
</dbReference>
<dbReference type="UniPathway" id="UPA00241">
    <property type="reaction ID" value="UER00356"/>
</dbReference>
<evidence type="ECO:0000256" key="4">
    <source>
        <dbReference type="NCBIfam" id="TIGR00152"/>
    </source>
</evidence>
<dbReference type="Proteomes" id="UP000295710">
    <property type="component" value="Unassembled WGS sequence"/>
</dbReference>
<evidence type="ECO:0000256" key="3">
    <source>
        <dbReference type="HAMAP-Rule" id="MF_00376"/>
    </source>
</evidence>
<keyword evidence="1 3" id="KW-0547">Nucleotide-binding</keyword>
<dbReference type="GO" id="GO:0004140">
    <property type="term" value="F:dephospho-CoA kinase activity"/>
    <property type="evidence" value="ECO:0007669"/>
    <property type="project" value="UniProtKB-UniRule"/>
</dbReference>
<dbReference type="NCBIfam" id="TIGR00152">
    <property type="entry name" value="dephospho-CoA kinase"/>
    <property type="match status" value="1"/>
</dbReference>
<dbReference type="AlphaFoldDB" id="A0A4R4FHG2"/>
<keyword evidence="2 3" id="KW-0067">ATP-binding</keyword>
<sequence>MKIIGITGGVGAGKTQILEYLNDRYGATVCQADEVARKLQKKGTDCHRAIAEHFGGEILDSKGELNREKLAQIIFTDEKERAALNEIVHPAVKEEVRKIIKKEERRHTSLFILEAALLIDDHYEQICDEIWYVYVEDAIRKKRLIYARGYDAEKVDDIIASQLPKEVFLRNCDRVIDNSGIFEETKIQLDEMVRNLW</sequence>
<keyword evidence="3 5" id="KW-0808">Transferase</keyword>
<dbReference type="SUPFAM" id="SSF52540">
    <property type="entry name" value="P-loop containing nucleoside triphosphate hydrolases"/>
    <property type="match status" value="1"/>
</dbReference>
<dbReference type="GO" id="GO:0005737">
    <property type="term" value="C:cytoplasm"/>
    <property type="evidence" value="ECO:0007669"/>
    <property type="project" value="UniProtKB-SubCell"/>
</dbReference>
<dbReference type="EMBL" id="SMMX01000002">
    <property type="protein sequence ID" value="TDA23152.1"/>
    <property type="molecule type" value="Genomic_DNA"/>
</dbReference>
<comment type="subcellular location">
    <subcellularLocation>
        <location evidence="3">Cytoplasm</location>
    </subcellularLocation>
</comment>
<dbReference type="InterPro" id="IPR027417">
    <property type="entry name" value="P-loop_NTPase"/>
</dbReference>
<evidence type="ECO:0000313" key="6">
    <source>
        <dbReference type="Proteomes" id="UP000295710"/>
    </source>
</evidence>
<accession>A0A4R4FHG2</accession>
<feature type="binding site" evidence="3">
    <location>
        <begin position="11"/>
        <end position="16"/>
    </location>
    <ligand>
        <name>ATP</name>
        <dbReference type="ChEBI" id="CHEBI:30616"/>
    </ligand>
</feature>
<keyword evidence="6" id="KW-1185">Reference proteome</keyword>
<dbReference type="GO" id="GO:0015937">
    <property type="term" value="P:coenzyme A biosynthetic process"/>
    <property type="evidence" value="ECO:0007669"/>
    <property type="project" value="UniProtKB-UniRule"/>
</dbReference>
<dbReference type="PROSITE" id="PS51219">
    <property type="entry name" value="DPCK"/>
    <property type="match status" value="1"/>
</dbReference>
<name>A0A4R4FHG2_9FIRM</name>
<comment type="catalytic activity">
    <reaction evidence="3">
        <text>3'-dephospho-CoA + ATP = ADP + CoA + H(+)</text>
        <dbReference type="Rhea" id="RHEA:18245"/>
        <dbReference type="ChEBI" id="CHEBI:15378"/>
        <dbReference type="ChEBI" id="CHEBI:30616"/>
        <dbReference type="ChEBI" id="CHEBI:57287"/>
        <dbReference type="ChEBI" id="CHEBI:57328"/>
        <dbReference type="ChEBI" id="CHEBI:456216"/>
        <dbReference type="EC" id="2.7.1.24"/>
    </reaction>
</comment>
<keyword evidence="3" id="KW-0173">Coenzyme A biosynthesis</keyword>
<gene>
    <name evidence="3" type="primary">coaE</name>
    <name evidence="5" type="ORF">E1963_03485</name>
</gene>
<dbReference type="RefSeq" id="WP_132275286.1">
    <property type="nucleotide sequence ID" value="NZ_JAOBST010000030.1"/>
</dbReference>
<dbReference type="CDD" id="cd02022">
    <property type="entry name" value="DPCK"/>
    <property type="match status" value="1"/>
</dbReference>